<dbReference type="RefSeq" id="WP_046975208.1">
    <property type="nucleotide sequence ID" value="NZ_CP011104.1"/>
</dbReference>
<feature type="domain" description="Core-binding (CB)" evidence="5">
    <location>
        <begin position="1"/>
        <end position="86"/>
    </location>
</feature>
<dbReference type="KEGG" id="ptt:VY86_12710"/>
<accession>A0A0F7LLJ8</accession>
<dbReference type="PATRIC" id="fig|230089.6.peg.2846"/>
<dbReference type="InterPro" id="IPR044068">
    <property type="entry name" value="CB"/>
</dbReference>
<name>A0A0F7LLJ8_9GAMM</name>
<evidence type="ECO:0000256" key="4">
    <source>
        <dbReference type="PROSITE-ProRule" id="PRU01248"/>
    </source>
</evidence>
<organism evidence="6 7">
    <name type="scientific">Photorhabdus thracensis</name>
    <dbReference type="NCBI Taxonomy" id="230089"/>
    <lineage>
        <taxon>Bacteria</taxon>
        <taxon>Pseudomonadati</taxon>
        <taxon>Pseudomonadota</taxon>
        <taxon>Gammaproteobacteria</taxon>
        <taxon>Enterobacterales</taxon>
        <taxon>Morganellaceae</taxon>
        <taxon>Photorhabdus</taxon>
    </lineage>
</organism>
<dbReference type="PROSITE" id="PS51900">
    <property type="entry name" value="CB"/>
    <property type="match status" value="1"/>
</dbReference>
<dbReference type="GO" id="GO:0006310">
    <property type="term" value="P:DNA recombination"/>
    <property type="evidence" value="ECO:0007669"/>
    <property type="project" value="UniProtKB-KW"/>
</dbReference>
<evidence type="ECO:0000313" key="6">
    <source>
        <dbReference type="EMBL" id="AKH64054.1"/>
    </source>
</evidence>
<dbReference type="Pfam" id="PF12834">
    <property type="entry name" value="Phage_int_SAM_2"/>
    <property type="match status" value="1"/>
</dbReference>
<evidence type="ECO:0000256" key="1">
    <source>
        <dbReference type="ARBA" id="ARBA00022908"/>
    </source>
</evidence>
<dbReference type="Gene3D" id="1.10.443.10">
    <property type="entry name" value="Intergrase catalytic core"/>
    <property type="match status" value="1"/>
</dbReference>
<evidence type="ECO:0000313" key="7">
    <source>
        <dbReference type="Proteomes" id="UP000034866"/>
    </source>
</evidence>
<reference evidence="6 7" key="1">
    <citation type="journal article" date="2015" name="J. Biotechnol.">
        <title>Complete genome sequence of Photorhabdus temperata subsp. thracensis 39-8(T), an entomopathogenic bacterium for the improved commercial bioinsecticide.</title>
        <authorList>
            <person name="Kwak Y."/>
            <person name="Shin J.H."/>
        </authorList>
    </citation>
    <scope>NUCLEOTIDE SEQUENCE [LARGE SCALE GENOMIC DNA]</scope>
    <source>
        <strain evidence="6 7">DSM 15199</strain>
    </source>
</reference>
<dbReference type="EMBL" id="CP011104">
    <property type="protein sequence ID" value="AKH64054.1"/>
    <property type="molecule type" value="Genomic_DNA"/>
</dbReference>
<dbReference type="OrthoDB" id="6441149at2"/>
<dbReference type="AlphaFoldDB" id="A0A0F7LLJ8"/>
<keyword evidence="7" id="KW-1185">Reference proteome</keyword>
<dbReference type="Proteomes" id="UP000034866">
    <property type="component" value="Chromosome"/>
</dbReference>
<dbReference type="InterPro" id="IPR024456">
    <property type="entry name" value="Integrase_catalytic_putative"/>
</dbReference>
<gene>
    <name evidence="6" type="ORF">VY86_12710</name>
</gene>
<dbReference type="SUPFAM" id="SSF56349">
    <property type="entry name" value="DNA breaking-rejoining enzymes"/>
    <property type="match status" value="1"/>
</dbReference>
<keyword evidence="3" id="KW-0233">DNA recombination</keyword>
<protein>
    <submittedName>
        <fullName evidence="6">DNA-binding protein</fullName>
    </submittedName>
</protein>
<dbReference type="InterPro" id="IPR024457">
    <property type="entry name" value="Putative_integrase_N"/>
</dbReference>
<keyword evidence="1" id="KW-0229">DNA integration</keyword>
<reference evidence="7" key="2">
    <citation type="submission" date="2015-03" db="EMBL/GenBank/DDBJ databases">
        <title>Genome sequence of Azospirillum thiophilum strain DSM 21654T.</title>
        <authorList>
            <person name="Kwak Y."/>
            <person name="Shin J.-H."/>
        </authorList>
    </citation>
    <scope>NUCLEOTIDE SEQUENCE [LARGE SCALE GENOMIC DNA]</scope>
    <source>
        <strain evidence="7">DSM 15199</strain>
    </source>
</reference>
<dbReference type="Pfam" id="PF12835">
    <property type="entry name" value="Integrase_1"/>
    <property type="match status" value="1"/>
</dbReference>
<dbReference type="GO" id="GO:0003677">
    <property type="term" value="F:DNA binding"/>
    <property type="evidence" value="ECO:0007669"/>
    <property type="project" value="UniProtKB-UniRule"/>
</dbReference>
<evidence type="ECO:0000256" key="3">
    <source>
        <dbReference type="ARBA" id="ARBA00023172"/>
    </source>
</evidence>
<sequence>MSKLSKQLVTLARQAGGSFKTVSDRMKIAKRLAESMAILNIQIRDIKNMKMNHIEKYIDSRKSENISKRTLQNEMAAVRAIFAMAGRSQLANPHHKRLSNHALGLSGASREGTKMAISDERYHTTLVLVRGKDEGVAAAMQLSRYLGLRTEEAVQAAKSLRTWEKALLRGDERVRVVFGTKGGRPRDTTVVDRDKVIQAVRTAIKYANKNQGRLIDKPNLHSAIDRYRNIVREAGLTGKSSPHSLRYAYAVEAINYHLSKGFSRKEAEAMVSMDLGHGDGRGHYVARVYNRQGGHD</sequence>
<evidence type="ECO:0000256" key="2">
    <source>
        <dbReference type="ARBA" id="ARBA00023125"/>
    </source>
</evidence>
<evidence type="ECO:0000259" key="5">
    <source>
        <dbReference type="PROSITE" id="PS51900"/>
    </source>
</evidence>
<proteinExistence type="predicted"/>
<keyword evidence="2 4" id="KW-0238">DNA-binding</keyword>
<dbReference type="GO" id="GO:0015074">
    <property type="term" value="P:DNA integration"/>
    <property type="evidence" value="ECO:0007669"/>
    <property type="project" value="UniProtKB-KW"/>
</dbReference>
<dbReference type="InterPro" id="IPR011010">
    <property type="entry name" value="DNA_brk_join_enz"/>
</dbReference>
<dbReference type="InterPro" id="IPR013762">
    <property type="entry name" value="Integrase-like_cat_sf"/>
</dbReference>
<dbReference type="Gene3D" id="1.10.150.130">
    <property type="match status" value="1"/>
</dbReference>
<dbReference type="InterPro" id="IPR010998">
    <property type="entry name" value="Integrase_recombinase_N"/>
</dbReference>